<sequence length="320" mass="36234">MKLNLKHTNVYFCLGILLLTTSSCSFAQLDIITPANTCLETKYTFSRQGKTEQQFVKQYDAQGRLLNETNTYSSQFSGNYTEAYAYEYDTKGNNTKITYSHNNVVKKVTQKEYNLLGKLTQEIISADGVSSPLTKTIFTESGSTQIFYDKDGITETVKEIIGLDLNGQVITKEVISANGTVAFSDKYTYAAVGKVSRWVHYDAADKVTTITTYEYNPAGNLTKETTLRNDVLYASTVNTYGANGILEKKTRLNAKNQVDYYFTYEHNSKALMVKENYFYNNQILSIRSFEYDAKNNKVKESFADSKGVTTTMKAWEYLCK</sequence>
<dbReference type="AlphaFoldDB" id="A0A4Q5LTL4"/>
<evidence type="ECO:0000256" key="1">
    <source>
        <dbReference type="SAM" id="SignalP"/>
    </source>
</evidence>
<dbReference type="Gene3D" id="2.180.10.10">
    <property type="entry name" value="RHS repeat-associated core"/>
    <property type="match status" value="2"/>
</dbReference>
<gene>
    <name evidence="2" type="ORF">EWM59_24835</name>
</gene>
<dbReference type="PROSITE" id="PS51257">
    <property type="entry name" value="PROKAR_LIPOPROTEIN"/>
    <property type="match status" value="1"/>
</dbReference>
<dbReference type="EMBL" id="SEWF01000066">
    <property type="protein sequence ID" value="RYU92912.1"/>
    <property type="molecule type" value="Genomic_DNA"/>
</dbReference>
<keyword evidence="1" id="KW-0732">Signal</keyword>
<feature type="signal peptide" evidence="1">
    <location>
        <begin position="1"/>
        <end position="27"/>
    </location>
</feature>
<keyword evidence="3" id="KW-1185">Reference proteome</keyword>
<feature type="chain" id="PRO_5021009823" description="Sugar-binding protein" evidence="1">
    <location>
        <begin position="28"/>
        <end position="320"/>
    </location>
</feature>
<name>A0A4Q5LTL4_9BACT</name>
<protein>
    <recommendedName>
        <fullName evidence="4">Sugar-binding protein</fullName>
    </recommendedName>
</protein>
<dbReference type="Proteomes" id="UP000293162">
    <property type="component" value="Unassembled WGS sequence"/>
</dbReference>
<evidence type="ECO:0008006" key="4">
    <source>
        <dbReference type="Google" id="ProtNLM"/>
    </source>
</evidence>
<reference evidence="2 3" key="1">
    <citation type="submission" date="2019-02" db="EMBL/GenBank/DDBJ databases">
        <title>Bacterial novel species Emticicia sp. 17J42-9 isolated from soil.</title>
        <authorList>
            <person name="Jung H.-Y."/>
        </authorList>
    </citation>
    <scope>NUCLEOTIDE SEQUENCE [LARGE SCALE GENOMIC DNA]</scope>
    <source>
        <strain evidence="2 3">17J42-9</strain>
    </source>
</reference>
<proteinExistence type="predicted"/>
<organism evidence="2 3">
    <name type="scientific">Emticicia agri</name>
    <dbReference type="NCBI Taxonomy" id="2492393"/>
    <lineage>
        <taxon>Bacteria</taxon>
        <taxon>Pseudomonadati</taxon>
        <taxon>Bacteroidota</taxon>
        <taxon>Cytophagia</taxon>
        <taxon>Cytophagales</taxon>
        <taxon>Leadbetterellaceae</taxon>
        <taxon>Emticicia</taxon>
    </lineage>
</organism>
<comment type="caution">
    <text evidence="2">The sequence shown here is derived from an EMBL/GenBank/DDBJ whole genome shotgun (WGS) entry which is preliminary data.</text>
</comment>
<dbReference type="OrthoDB" id="945945at2"/>
<dbReference type="RefSeq" id="WP_130023939.1">
    <property type="nucleotide sequence ID" value="NZ_SEWF01000066.1"/>
</dbReference>
<evidence type="ECO:0000313" key="3">
    <source>
        <dbReference type="Proteomes" id="UP000293162"/>
    </source>
</evidence>
<accession>A0A4Q5LTL4</accession>
<evidence type="ECO:0000313" key="2">
    <source>
        <dbReference type="EMBL" id="RYU92912.1"/>
    </source>
</evidence>